<evidence type="ECO:0000313" key="9">
    <source>
        <dbReference type="EMBL" id="MRI85605.1"/>
    </source>
</evidence>
<reference evidence="11 13" key="2">
    <citation type="submission" date="2019-11" db="EMBL/GenBank/DDBJ databases">
        <title>Characterisation of Fundicoccus ignavus gen. nov. sp. nov., a novel genus of the family Aerococcaceae isolated from bulk tank milk.</title>
        <authorList>
            <person name="Siebert A."/>
            <person name="Huptas C."/>
            <person name="Wenning M."/>
            <person name="Scherer S."/>
            <person name="Doll E.V."/>
        </authorList>
    </citation>
    <scope>NUCLEOTIDE SEQUENCE [LARGE SCALE GENOMIC DNA]</scope>
    <source>
        <strain evidence="8 13">DSM 109653</strain>
        <strain evidence="9 11">WS4759</strain>
    </source>
</reference>
<dbReference type="InterPro" id="IPR007168">
    <property type="entry name" value="Phageshock_PspC_N"/>
</dbReference>
<keyword evidence="11" id="KW-1185">Reference proteome</keyword>
<evidence type="ECO:0000256" key="6">
    <source>
        <dbReference type="SAM" id="Phobius"/>
    </source>
</evidence>
<evidence type="ECO:0000256" key="5">
    <source>
        <dbReference type="ARBA" id="ARBA00023136"/>
    </source>
</evidence>
<keyword evidence="2" id="KW-1003">Cell membrane</keyword>
<comment type="subcellular location">
    <subcellularLocation>
        <location evidence="1">Cell membrane</location>
        <topology evidence="1">Single-pass membrane protein</topology>
    </subcellularLocation>
</comment>
<keyword evidence="3 6" id="KW-0812">Transmembrane</keyword>
<dbReference type="EMBL" id="WJQS01000005">
    <property type="protein sequence ID" value="MRI85605.1"/>
    <property type="molecule type" value="Genomic_DNA"/>
</dbReference>
<dbReference type="Proteomes" id="UP000430975">
    <property type="component" value="Unassembled WGS sequence"/>
</dbReference>
<organism evidence="9 11">
    <name type="scientific">Fundicoccus ignavus</name>
    <dbReference type="NCBI Taxonomy" id="2664442"/>
    <lineage>
        <taxon>Bacteria</taxon>
        <taxon>Bacillati</taxon>
        <taxon>Bacillota</taxon>
        <taxon>Bacilli</taxon>
        <taxon>Lactobacillales</taxon>
        <taxon>Aerococcaceae</taxon>
        <taxon>Fundicoccus</taxon>
    </lineage>
</organism>
<evidence type="ECO:0000259" key="7">
    <source>
        <dbReference type="Pfam" id="PF04024"/>
    </source>
</evidence>
<keyword evidence="5 6" id="KW-0472">Membrane</keyword>
<reference evidence="10 12" key="1">
    <citation type="submission" date="2019-11" db="EMBL/GenBank/DDBJ databases">
        <title>Characterisation of Fundicoccus ignavus gen. nov. sp. nov., a novel genus of the family Aerococcaceae from bulk tank milk.</title>
        <authorList>
            <person name="Siebert A."/>
            <person name="Huptas C."/>
            <person name="Wenning M."/>
            <person name="Scherer S."/>
            <person name="Doll E.V."/>
        </authorList>
    </citation>
    <scope>NUCLEOTIDE SEQUENCE [LARGE SCALE GENOMIC DNA]</scope>
    <source>
        <strain evidence="10 12">DSM 109652</strain>
    </source>
</reference>
<dbReference type="GO" id="GO:0005886">
    <property type="term" value="C:plasma membrane"/>
    <property type="evidence" value="ECO:0007669"/>
    <property type="project" value="UniProtKB-SubCell"/>
</dbReference>
<dbReference type="PANTHER" id="PTHR33885:SF3">
    <property type="entry name" value="PHAGE SHOCK PROTEIN C"/>
    <property type="match status" value="1"/>
</dbReference>
<evidence type="ECO:0000256" key="2">
    <source>
        <dbReference type="ARBA" id="ARBA00022475"/>
    </source>
</evidence>
<dbReference type="Proteomes" id="UP000440066">
    <property type="component" value="Unassembled WGS sequence"/>
</dbReference>
<feature type="domain" description="Phage shock protein PspC N-terminal" evidence="7">
    <location>
        <begin position="2"/>
        <end position="57"/>
    </location>
</feature>
<evidence type="ECO:0000313" key="10">
    <source>
        <dbReference type="EMBL" id="MRJ47310.1"/>
    </source>
</evidence>
<feature type="transmembrane region" description="Helical" evidence="6">
    <location>
        <begin position="36"/>
        <end position="56"/>
    </location>
</feature>
<dbReference type="PANTHER" id="PTHR33885">
    <property type="entry name" value="PHAGE SHOCK PROTEIN C"/>
    <property type="match status" value="1"/>
</dbReference>
<dbReference type="InterPro" id="IPR052027">
    <property type="entry name" value="PspC"/>
</dbReference>
<dbReference type="EMBL" id="WJQR01000008">
    <property type="protein sequence ID" value="MRI82147.1"/>
    <property type="molecule type" value="Genomic_DNA"/>
</dbReference>
<dbReference type="EMBL" id="WJQT01000008">
    <property type="protein sequence ID" value="MRJ47310.1"/>
    <property type="molecule type" value="Genomic_DNA"/>
</dbReference>
<dbReference type="Proteomes" id="UP000469870">
    <property type="component" value="Unassembled WGS sequence"/>
</dbReference>
<proteinExistence type="predicted"/>
<gene>
    <name evidence="10" type="ORF">GF867_07015</name>
    <name evidence="9" type="ORF">GIY09_06890</name>
    <name evidence="8" type="ORF">GIY11_09025</name>
</gene>
<evidence type="ECO:0000256" key="4">
    <source>
        <dbReference type="ARBA" id="ARBA00022989"/>
    </source>
</evidence>
<evidence type="ECO:0000256" key="1">
    <source>
        <dbReference type="ARBA" id="ARBA00004162"/>
    </source>
</evidence>
<comment type="caution">
    <text evidence="9">The sequence shown here is derived from an EMBL/GenBank/DDBJ whole genome shotgun (WGS) entry which is preliminary data.</text>
</comment>
<dbReference type="RefSeq" id="WP_153832390.1">
    <property type="nucleotide sequence ID" value="NZ_WJQR01000008.1"/>
</dbReference>
<accession>A0A6I2GQ80</accession>
<evidence type="ECO:0000313" key="8">
    <source>
        <dbReference type="EMBL" id="MRI82147.1"/>
    </source>
</evidence>
<name>A0A6I2GQ80_9LACT</name>
<protein>
    <submittedName>
        <fullName evidence="9">PspC domain-containing protein</fullName>
    </submittedName>
</protein>
<evidence type="ECO:0000313" key="11">
    <source>
        <dbReference type="Proteomes" id="UP000430975"/>
    </source>
</evidence>
<keyword evidence="4 6" id="KW-1133">Transmembrane helix</keyword>
<sequence length="60" mass="6498">MKKLKVSNTDRVLMGVCGGIAEYFSIDATIVRVLYVLLAIFGGVGILAYLLIGFIMTQNS</sequence>
<evidence type="ECO:0000313" key="13">
    <source>
        <dbReference type="Proteomes" id="UP000469870"/>
    </source>
</evidence>
<dbReference type="AlphaFoldDB" id="A0A6I2GQ80"/>
<evidence type="ECO:0000256" key="3">
    <source>
        <dbReference type="ARBA" id="ARBA00022692"/>
    </source>
</evidence>
<dbReference type="Pfam" id="PF04024">
    <property type="entry name" value="PspC"/>
    <property type="match status" value="1"/>
</dbReference>
<evidence type="ECO:0000313" key="12">
    <source>
        <dbReference type="Proteomes" id="UP000440066"/>
    </source>
</evidence>